<comment type="caution">
    <text evidence="2">The sequence shown here is derived from an EMBL/GenBank/DDBJ whole genome shotgun (WGS) entry which is preliminary data.</text>
</comment>
<dbReference type="EMBL" id="CABR01000031">
    <property type="protein sequence ID" value="CBI09443.1"/>
    <property type="molecule type" value="Genomic_DNA"/>
</dbReference>
<proteinExistence type="predicted"/>
<organism evidence="2">
    <name type="scientific">mine drainage metagenome</name>
    <dbReference type="NCBI Taxonomy" id="410659"/>
    <lineage>
        <taxon>unclassified sequences</taxon>
        <taxon>metagenomes</taxon>
        <taxon>ecological metagenomes</taxon>
    </lineage>
</organism>
<dbReference type="InterPro" id="IPR007505">
    <property type="entry name" value="PDDEXK_7"/>
</dbReference>
<accession>E6QQC2</accession>
<evidence type="ECO:0000313" key="2">
    <source>
        <dbReference type="EMBL" id="CBI09443.1"/>
    </source>
</evidence>
<sequence length="783" mass="88079">MAEVLEFLNAHGNPVANLELYPPANPADALLRLADAEAREAGEEPVQLMEGFRYEYAFVGPGAENWRLEEEFGKGVVESSNNHRLAHCGSIATGLNTGRLALVARDAAGEIAGRAALEVRSRKVTYRDDYRRMLEDITEQSVALLMELRAPTAMRAAPEPGRTPDTLHQRFAFLRGLLGSRQFRDALHRITTHPHRRWGPEETVHDMRRGFKPDARTPRQLARASKRVPLPSGHPLAKIIPSLPERISLHRNAQTEDTPENRFVRFALQTFSGFLNRMRLKLEGIGSAADARLQAEIAALENQLETALAADVFRSVSDPDMLPLGSPVLQRKEGYREVYQAWLKFDMAARLVWHGGDDVYGAGQRDIATLYEYWVFFKLLGIVSTVFKLEKPAAQALIGPTDDGFGLKLKSGEQLAFDGVTFGGARPLRVRFSYNRSFSHNAAPDRVGSWTERMRPDYSLSLWPAEFSEEEAEAQEIMAHVHFDAKYRIDNVEQLFGREDENLGAADANNDLTEERREQREGRYKRADLLKMHAYRDAIRRTQGAYVLYPGDSSRQWQGYHEILPGLGAFPLKPGNGAQEVESFIREVVAHACNRATARERQSYHTYQAQEAPASYAVLSKLPEFDGATRRRAQPPAETHVLVGWYKDEAHLKWVLARKLYNFRMDTKAGSLRLTPEVSGAQYLLLHSYKGKASTGLFHVAKEGPRVLSREKLKENGYPGEPSQPFYLVYNVVPAPGFEGYEWDYSKLPERLQNRQSAEPQTVTLDELMAIAKENLLAGVGNG</sequence>
<gene>
    <name evidence="2" type="ORF">CARN7_0171</name>
</gene>
<dbReference type="InterPro" id="IPR018633">
    <property type="entry name" value="DUF2357"/>
</dbReference>
<evidence type="ECO:0000259" key="1">
    <source>
        <dbReference type="Pfam" id="PF09823"/>
    </source>
</evidence>
<reference evidence="2" key="1">
    <citation type="submission" date="2009-10" db="EMBL/GenBank/DDBJ databases">
        <title>Diversity of trophic interactions inside an arsenic-rich microbial ecosystem.</title>
        <authorList>
            <person name="Bertin P.N."/>
            <person name="Heinrich-Salmeron A."/>
            <person name="Pelletier E."/>
            <person name="Goulhen-Chollet F."/>
            <person name="Arsene-Ploetze F."/>
            <person name="Gallien S."/>
            <person name="Calteau A."/>
            <person name="Vallenet D."/>
            <person name="Casiot C."/>
            <person name="Chane-Woon-Ming B."/>
            <person name="Giloteaux L."/>
            <person name="Barakat M."/>
            <person name="Bonnefoy V."/>
            <person name="Bruneel O."/>
            <person name="Chandler M."/>
            <person name="Cleiss J."/>
            <person name="Duran R."/>
            <person name="Elbaz-Poulichet F."/>
            <person name="Fonknechten N."/>
            <person name="Lauga B."/>
            <person name="Mornico D."/>
            <person name="Ortet P."/>
            <person name="Schaeffer C."/>
            <person name="Siguier P."/>
            <person name="Alexander Thil Smith A."/>
            <person name="Van Dorsselaer A."/>
            <person name="Weissenbach J."/>
            <person name="Medigue C."/>
            <person name="Le Paslier D."/>
        </authorList>
    </citation>
    <scope>NUCLEOTIDE SEQUENCE</scope>
</reference>
<dbReference type="Pfam" id="PF09823">
    <property type="entry name" value="DUF2357"/>
    <property type="match status" value="1"/>
</dbReference>
<feature type="domain" description="DUF2357" evidence="1">
    <location>
        <begin position="89"/>
        <end position="342"/>
    </location>
</feature>
<name>E6QQC2_9ZZZZ</name>
<protein>
    <recommendedName>
        <fullName evidence="1">DUF2357 domain-containing protein</fullName>
    </recommendedName>
</protein>
<dbReference type="Pfam" id="PF04411">
    <property type="entry name" value="PDDEXK_7"/>
    <property type="match status" value="1"/>
</dbReference>
<dbReference type="AlphaFoldDB" id="E6QQC2"/>